<reference evidence="2" key="1">
    <citation type="submission" date="2018-05" db="EMBL/GenBank/DDBJ databases">
        <authorList>
            <person name="Lanie J.A."/>
            <person name="Ng W.-L."/>
            <person name="Kazmierczak K.M."/>
            <person name="Andrzejewski T.M."/>
            <person name="Davidsen T.M."/>
            <person name="Wayne K.J."/>
            <person name="Tettelin H."/>
            <person name="Glass J.I."/>
            <person name="Rusch D."/>
            <person name="Podicherti R."/>
            <person name="Tsui H.-C.T."/>
            <person name="Winkler M.E."/>
        </authorList>
    </citation>
    <scope>NUCLEOTIDE SEQUENCE</scope>
</reference>
<dbReference type="InterPro" id="IPR029063">
    <property type="entry name" value="SAM-dependent_MTases_sf"/>
</dbReference>
<gene>
    <name evidence="2" type="ORF">METZ01_LOCUS185584</name>
</gene>
<dbReference type="SUPFAM" id="SSF53335">
    <property type="entry name" value="S-adenosyl-L-methionine-dependent methyltransferases"/>
    <property type="match status" value="1"/>
</dbReference>
<evidence type="ECO:0000259" key="1">
    <source>
        <dbReference type="Pfam" id="PF13649"/>
    </source>
</evidence>
<proteinExistence type="predicted"/>
<dbReference type="Pfam" id="PF13649">
    <property type="entry name" value="Methyltransf_25"/>
    <property type="match status" value="1"/>
</dbReference>
<feature type="non-terminal residue" evidence="2">
    <location>
        <position position="233"/>
    </location>
</feature>
<dbReference type="InterPro" id="IPR041698">
    <property type="entry name" value="Methyltransf_25"/>
</dbReference>
<protein>
    <recommendedName>
        <fullName evidence="1">Methyltransferase domain-containing protein</fullName>
    </recommendedName>
</protein>
<sequence length="233" mass="25974">VDHRSRAETLLPHLEAASNAHRWSRVLDLGSGTGSNLRYLAPRLPRSHDWTLVDYDSALLNHPVHVNLRAQVRSVRRVHRDLTAHDLPEVGQANLVTGSALLDLVSHDWLKRLVQACQKTGCDAYFALNYDGDIRWFSGGLHGGDLRPDDVPDDELIRTAVNAHQRGDKGFGPALGPTAGIIADRLFKAAGYRTWLSPSPWWLGPQDHQLVDRLINGWKEASLEVDYDPVHAD</sequence>
<dbReference type="EMBL" id="UINC01037361">
    <property type="protein sequence ID" value="SVB32730.1"/>
    <property type="molecule type" value="Genomic_DNA"/>
</dbReference>
<feature type="domain" description="Methyltransferase" evidence="1">
    <location>
        <begin position="26"/>
        <end position="118"/>
    </location>
</feature>
<organism evidence="2">
    <name type="scientific">marine metagenome</name>
    <dbReference type="NCBI Taxonomy" id="408172"/>
    <lineage>
        <taxon>unclassified sequences</taxon>
        <taxon>metagenomes</taxon>
        <taxon>ecological metagenomes</taxon>
    </lineage>
</organism>
<name>A0A382D2S7_9ZZZZ</name>
<feature type="non-terminal residue" evidence="2">
    <location>
        <position position="1"/>
    </location>
</feature>
<accession>A0A382D2S7</accession>
<dbReference type="AlphaFoldDB" id="A0A382D2S7"/>
<dbReference type="CDD" id="cd02440">
    <property type="entry name" value="AdoMet_MTases"/>
    <property type="match status" value="1"/>
</dbReference>
<dbReference type="Gene3D" id="3.40.50.150">
    <property type="entry name" value="Vaccinia Virus protein VP39"/>
    <property type="match status" value="1"/>
</dbReference>
<evidence type="ECO:0000313" key="2">
    <source>
        <dbReference type="EMBL" id="SVB32730.1"/>
    </source>
</evidence>